<name>A0A1F7HKA6_9BACT</name>
<evidence type="ECO:0000313" key="1">
    <source>
        <dbReference type="EMBL" id="OGK31621.1"/>
    </source>
</evidence>
<proteinExistence type="predicted"/>
<gene>
    <name evidence="1" type="ORF">A3F29_00015</name>
</gene>
<dbReference type="InterPro" id="IPR010921">
    <property type="entry name" value="Trp_repressor/repl_initiator"/>
</dbReference>
<dbReference type="Gene3D" id="1.10.1270.10">
    <property type="entry name" value="TrpR-like"/>
    <property type="match status" value="1"/>
</dbReference>
<dbReference type="EMBL" id="MFZV01000002">
    <property type="protein sequence ID" value="OGK31621.1"/>
    <property type="molecule type" value="Genomic_DNA"/>
</dbReference>
<reference evidence="1 2" key="1">
    <citation type="journal article" date="2016" name="Nat. Commun.">
        <title>Thousands of microbial genomes shed light on interconnected biogeochemical processes in an aquifer system.</title>
        <authorList>
            <person name="Anantharaman K."/>
            <person name="Brown C.T."/>
            <person name="Hug L.A."/>
            <person name="Sharon I."/>
            <person name="Castelle C.J."/>
            <person name="Probst A.J."/>
            <person name="Thomas B.C."/>
            <person name="Singh A."/>
            <person name="Wilkins M.J."/>
            <person name="Karaoz U."/>
            <person name="Brodie E.L."/>
            <person name="Williams K.H."/>
            <person name="Hubbard S.S."/>
            <person name="Banfield J.F."/>
        </authorList>
    </citation>
    <scope>NUCLEOTIDE SEQUENCE [LARGE SCALE GENOMIC DNA]</scope>
</reference>
<dbReference type="InterPro" id="IPR038116">
    <property type="entry name" value="TrpR-like_sf"/>
</dbReference>
<organism evidence="1 2">
    <name type="scientific">Candidatus Roizmanbacteria bacterium RIFCSPHIGHO2_12_FULL_33_9</name>
    <dbReference type="NCBI Taxonomy" id="1802045"/>
    <lineage>
        <taxon>Bacteria</taxon>
        <taxon>Candidatus Roizmaniibacteriota</taxon>
    </lineage>
</organism>
<comment type="caution">
    <text evidence="1">The sequence shown here is derived from an EMBL/GenBank/DDBJ whole genome shotgun (WGS) entry which is preliminary data.</text>
</comment>
<evidence type="ECO:0000313" key="2">
    <source>
        <dbReference type="Proteomes" id="UP000177199"/>
    </source>
</evidence>
<dbReference type="GO" id="GO:0043565">
    <property type="term" value="F:sequence-specific DNA binding"/>
    <property type="evidence" value="ECO:0007669"/>
    <property type="project" value="InterPro"/>
</dbReference>
<dbReference type="Proteomes" id="UP000177199">
    <property type="component" value="Unassembled WGS sequence"/>
</dbReference>
<accession>A0A1F7HKA6</accession>
<protein>
    <submittedName>
        <fullName evidence="1">Uncharacterized protein</fullName>
    </submittedName>
</protein>
<sequence>MVQLSSKRVDEETLIKLKGFLFYLLTRELNKEKFYSIIGSILSEIEILMILKRLGIIYLLLIGIQKYKITQTLGVTRSTIDKFSLIIEKNSDYYEHFKKLINKEKVKLLFEDLLNTLYGPGTPGVDWSEAWKTRLETKRKKEEGI</sequence>
<dbReference type="AlphaFoldDB" id="A0A1F7HKA6"/>
<dbReference type="SUPFAM" id="SSF48295">
    <property type="entry name" value="TrpR-like"/>
    <property type="match status" value="1"/>
</dbReference>